<reference evidence="4 5" key="1">
    <citation type="submission" date="2015-12" db="EMBL/GenBank/DDBJ databases">
        <title>The genome of Folsomia candida.</title>
        <authorList>
            <person name="Faddeeva A."/>
            <person name="Derks M.F."/>
            <person name="Anvar Y."/>
            <person name="Smit S."/>
            <person name="Van Straalen N."/>
            <person name="Roelofs D."/>
        </authorList>
    </citation>
    <scope>NUCLEOTIDE SEQUENCE [LARGE SCALE GENOMIC DNA]</scope>
    <source>
        <strain evidence="4 5">VU population</strain>
        <tissue evidence="4">Whole body</tissue>
    </source>
</reference>
<protein>
    <recommendedName>
        <fullName evidence="6">E3 ubiquitin-protein ligase TRIM71</fullName>
    </recommendedName>
</protein>
<feature type="repeat" description="Filamin" evidence="2">
    <location>
        <begin position="76"/>
        <end position="156"/>
    </location>
</feature>
<evidence type="ECO:0000256" key="3">
    <source>
        <dbReference type="PROSITE-ProRule" id="PRU00504"/>
    </source>
</evidence>
<gene>
    <name evidence="4" type="ORF">Fcan01_12623</name>
</gene>
<organism evidence="4 5">
    <name type="scientific">Folsomia candida</name>
    <name type="common">Springtail</name>
    <dbReference type="NCBI Taxonomy" id="158441"/>
    <lineage>
        <taxon>Eukaryota</taxon>
        <taxon>Metazoa</taxon>
        <taxon>Ecdysozoa</taxon>
        <taxon>Arthropoda</taxon>
        <taxon>Hexapoda</taxon>
        <taxon>Collembola</taxon>
        <taxon>Entomobryomorpha</taxon>
        <taxon>Isotomoidea</taxon>
        <taxon>Isotomidae</taxon>
        <taxon>Proisotominae</taxon>
        <taxon>Folsomia</taxon>
    </lineage>
</organism>
<feature type="repeat" description="NHL" evidence="3">
    <location>
        <begin position="365"/>
        <end position="395"/>
    </location>
</feature>
<evidence type="ECO:0000313" key="5">
    <source>
        <dbReference type="Proteomes" id="UP000198287"/>
    </source>
</evidence>
<dbReference type="InterPro" id="IPR014756">
    <property type="entry name" value="Ig_E-set"/>
</dbReference>
<accession>A0A226E7V5</accession>
<dbReference type="PANTHER" id="PTHR24104:SF25">
    <property type="entry name" value="PROTEIN LIN-41"/>
    <property type="match status" value="1"/>
</dbReference>
<dbReference type="GO" id="GO:0008270">
    <property type="term" value="F:zinc ion binding"/>
    <property type="evidence" value="ECO:0007669"/>
    <property type="project" value="UniProtKB-KW"/>
</dbReference>
<dbReference type="InterPro" id="IPR011042">
    <property type="entry name" value="6-blade_b-propeller_TolB-like"/>
</dbReference>
<dbReference type="GO" id="GO:0043161">
    <property type="term" value="P:proteasome-mediated ubiquitin-dependent protein catabolic process"/>
    <property type="evidence" value="ECO:0007669"/>
    <property type="project" value="TreeGrafter"/>
</dbReference>
<evidence type="ECO:0000256" key="2">
    <source>
        <dbReference type="PROSITE-ProRule" id="PRU00087"/>
    </source>
</evidence>
<dbReference type="SUPFAM" id="SSF81296">
    <property type="entry name" value="E set domains"/>
    <property type="match status" value="1"/>
</dbReference>
<dbReference type="PANTHER" id="PTHR24104">
    <property type="entry name" value="E3 UBIQUITIN-PROTEIN LIGASE NHLRC1-RELATED"/>
    <property type="match status" value="1"/>
</dbReference>
<dbReference type="Proteomes" id="UP000198287">
    <property type="component" value="Unassembled WGS sequence"/>
</dbReference>
<proteinExistence type="predicted"/>
<dbReference type="SUPFAM" id="SSF101898">
    <property type="entry name" value="NHL repeat"/>
    <property type="match status" value="1"/>
</dbReference>
<comment type="caution">
    <text evidence="4">The sequence shown here is derived from an EMBL/GenBank/DDBJ whole genome shotgun (WGS) entry which is preliminary data.</text>
</comment>
<dbReference type="AlphaFoldDB" id="A0A226E7V5"/>
<dbReference type="InterPro" id="IPR017868">
    <property type="entry name" value="Filamin/ABP280_repeat-like"/>
</dbReference>
<evidence type="ECO:0000256" key="1">
    <source>
        <dbReference type="ARBA" id="ARBA00022737"/>
    </source>
</evidence>
<dbReference type="OrthoDB" id="342730at2759"/>
<evidence type="ECO:0000313" key="4">
    <source>
        <dbReference type="EMBL" id="OXA53067.1"/>
    </source>
</evidence>
<dbReference type="STRING" id="158441.A0A226E7V5"/>
<feature type="repeat" description="NHL" evidence="3">
    <location>
        <begin position="214"/>
        <end position="258"/>
    </location>
</feature>
<name>A0A226E7V5_FOLCA</name>
<dbReference type="EMBL" id="LNIX01000006">
    <property type="protein sequence ID" value="OXA53067.1"/>
    <property type="molecule type" value="Genomic_DNA"/>
</dbReference>
<dbReference type="GO" id="GO:0000209">
    <property type="term" value="P:protein polyubiquitination"/>
    <property type="evidence" value="ECO:0007669"/>
    <property type="project" value="TreeGrafter"/>
</dbReference>
<dbReference type="Gene3D" id="2.120.10.30">
    <property type="entry name" value="TolB, C-terminal domain"/>
    <property type="match status" value="1"/>
</dbReference>
<dbReference type="PROSITE" id="PS51125">
    <property type="entry name" value="NHL"/>
    <property type="match status" value="3"/>
</dbReference>
<dbReference type="InterPro" id="IPR001258">
    <property type="entry name" value="NHL_repeat"/>
</dbReference>
<dbReference type="OMA" id="YNHRICI"/>
<dbReference type="PROSITE" id="PS50194">
    <property type="entry name" value="FILAMIN_REPEAT"/>
    <property type="match status" value="1"/>
</dbReference>
<dbReference type="GO" id="GO:0061630">
    <property type="term" value="F:ubiquitin protein ligase activity"/>
    <property type="evidence" value="ECO:0007669"/>
    <property type="project" value="TreeGrafter"/>
</dbReference>
<dbReference type="InterPro" id="IPR050952">
    <property type="entry name" value="TRIM-NHL_E3_ligases"/>
</dbReference>
<feature type="repeat" description="NHL" evidence="3">
    <location>
        <begin position="263"/>
        <end position="307"/>
    </location>
</feature>
<sequence>MDLRFPRQDSGRLRYTKDEDARVDSGYNTTGPSSQQLDRLLVTRIAADLVRFLDYSSPVNLMERISLVLPVQSFLIMKVAMFLLIAQKPATQQDLKRLAIVIVGPNNVNLPILTRTNVSGNGILYTFRPVFPGFHSIDIFHNAIHPIRGCPLKIVFSRNYRFLTSVLDWELSDKARYDSCSPWGLCCNTKTEQLWIGDRVNHKLIVYKLDGTVDFFVGCRGTGAGKFFRPTALAYDVNSDRIFVSDKDNHRIQILNAKDGTFLATFGRKGELPGQFQMPWGVAVSPDGSKIAVADTRNHRIQFFDAAGNYLQEFPIPGPSYPRGLAFNLTGDALFISDFNLHKVHQLRLMDSKLILQPFIPPGILYRPSGIIVDEAGNVIVADTKNNSVRVFGPTGILLKTIRTIGHPLDSKAGLKFPTDVSIVPRNGFIATLDDKGRVSILVVLSL</sequence>
<dbReference type="Pfam" id="PF01436">
    <property type="entry name" value="NHL"/>
    <property type="match status" value="3"/>
</dbReference>
<keyword evidence="1" id="KW-0677">Repeat</keyword>
<keyword evidence="5" id="KW-1185">Reference proteome</keyword>
<evidence type="ECO:0008006" key="6">
    <source>
        <dbReference type="Google" id="ProtNLM"/>
    </source>
</evidence>